<gene>
    <name evidence="1" type="ORF">CLEP1334_LOCUS4760</name>
</gene>
<sequence>MGDRTTSSLRSEAMMHSDAFDGSGTVSSFSVTSNADCYGGGAWLGCKGRLVPADCVPSTWFDIAGSTGVRIAPPAAATPLTLRPADRRAAAAAASSASP</sequence>
<accession>A0A7S0IRD6</accession>
<evidence type="ECO:0000313" key="1">
    <source>
        <dbReference type="EMBL" id="CAD8529508.1"/>
    </source>
</evidence>
<protein>
    <submittedName>
        <fullName evidence="1">Uncharacterized protein</fullName>
    </submittedName>
</protein>
<reference evidence="1" key="1">
    <citation type="submission" date="2021-01" db="EMBL/GenBank/DDBJ databases">
        <authorList>
            <person name="Corre E."/>
            <person name="Pelletier E."/>
            <person name="Niang G."/>
            <person name="Scheremetjew M."/>
            <person name="Finn R."/>
            <person name="Kale V."/>
            <person name="Holt S."/>
            <person name="Cochrane G."/>
            <person name="Meng A."/>
            <person name="Brown T."/>
            <person name="Cohen L."/>
        </authorList>
    </citation>
    <scope>NUCLEOTIDE SEQUENCE</scope>
    <source>
        <strain evidence="1">RCC1130</strain>
    </source>
</reference>
<dbReference type="EMBL" id="HBER01009602">
    <property type="protein sequence ID" value="CAD8529508.1"/>
    <property type="molecule type" value="Transcribed_RNA"/>
</dbReference>
<name>A0A7S0IRD6_9EUKA</name>
<dbReference type="AlphaFoldDB" id="A0A7S0IRD6"/>
<organism evidence="1">
    <name type="scientific">Calcidiscus leptoporus</name>
    <dbReference type="NCBI Taxonomy" id="127549"/>
    <lineage>
        <taxon>Eukaryota</taxon>
        <taxon>Haptista</taxon>
        <taxon>Haptophyta</taxon>
        <taxon>Prymnesiophyceae</taxon>
        <taxon>Coccolithales</taxon>
        <taxon>Calcidiscaceae</taxon>
        <taxon>Calcidiscus</taxon>
    </lineage>
</organism>
<proteinExistence type="predicted"/>